<name>A0A856M7A5_9CYAN</name>
<evidence type="ECO:0000313" key="1">
    <source>
        <dbReference type="EMBL" id="QDL07015.1"/>
    </source>
</evidence>
<dbReference type="KEGG" id="bsen:DP114_02995"/>
<accession>A0A856M7A5</accession>
<dbReference type="Gene3D" id="3.20.20.70">
    <property type="entry name" value="Aldolase class I"/>
    <property type="match status" value="1"/>
</dbReference>
<dbReference type="Proteomes" id="UP000503129">
    <property type="component" value="Chromosome"/>
</dbReference>
<reference evidence="1 2" key="1">
    <citation type="submission" date="2018-06" db="EMBL/GenBank/DDBJ databases">
        <title>Comparative genomics of Brasilonema spp. strains.</title>
        <authorList>
            <person name="Alvarenga D.O."/>
            <person name="Fiore M.F."/>
            <person name="Varani A.M."/>
        </authorList>
    </citation>
    <scope>NUCLEOTIDE SEQUENCE [LARGE SCALE GENOMIC DNA]</scope>
    <source>
        <strain evidence="1 2">CENA114</strain>
    </source>
</reference>
<protein>
    <submittedName>
        <fullName evidence="1">Uncharacterized protein</fullName>
    </submittedName>
</protein>
<sequence length="66" mass="7318">MCRFCFCLLLHSSIPNEAITKAINGANTDHKRVSFDMMACLDDDWKVKRAQELADMGASLVSCHTG</sequence>
<dbReference type="InterPro" id="IPR013785">
    <property type="entry name" value="Aldolase_TIM"/>
</dbReference>
<dbReference type="EMBL" id="CP030118">
    <property type="protein sequence ID" value="QDL07015.1"/>
    <property type="molecule type" value="Genomic_DNA"/>
</dbReference>
<organism evidence="1 2">
    <name type="scientific">Brasilonema sennae CENA114</name>
    <dbReference type="NCBI Taxonomy" id="415709"/>
    <lineage>
        <taxon>Bacteria</taxon>
        <taxon>Bacillati</taxon>
        <taxon>Cyanobacteriota</taxon>
        <taxon>Cyanophyceae</taxon>
        <taxon>Nostocales</taxon>
        <taxon>Scytonemataceae</taxon>
        <taxon>Brasilonema</taxon>
        <taxon>Bromeliae group (in: Brasilonema)</taxon>
    </lineage>
</organism>
<keyword evidence="2" id="KW-1185">Reference proteome</keyword>
<dbReference type="AlphaFoldDB" id="A0A856M7A5"/>
<evidence type="ECO:0000313" key="2">
    <source>
        <dbReference type="Proteomes" id="UP000503129"/>
    </source>
</evidence>
<proteinExistence type="predicted"/>
<gene>
    <name evidence="1" type="ORF">DP114_02995</name>
</gene>